<dbReference type="FunFam" id="2.60.120.290:FF:000013">
    <property type="entry name" value="Membrane frizzled-related protein"/>
    <property type="match status" value="1"/>
</dbReference>
<dbReference type="EMBL" id="REGN01001787">
    <property type="protein sequence ID" value="RNA32526.1"/>
    <property type="molecule type" value="Genomic_DNA"/>
</dbReference>
<comment type="caution">
    <text evidence="3">Lacks conserved residue(s) required for the propagation of feature annotation.</text>
</comment>
<dbReference type="PANTHER" id="PTHR24251:SF28">
    <property type="entry name" value="NEUROPILIN AND TOLLOID-LIKE, ISOFORM B"/>
    <property type="match status" value="1"/>
</dbReference>
<dbReference type="Pfam" id="PF00431">
    <property type="entry name" value="CUB"/>
    <property type="match status" value="1"/>
</dbReference>
<feature type="domain" description="CUB" evidence="5">
    <location>
        <begin position="30"/>
        <end position="147"/>
    </location>
</feature>
<dbReference type="PROSITE" id="PS01180">
    <property type="entry name" value="CUB"/>
    <property type="match status" value="1"/>
</dbReference>
<evidence type="ECO:0000313" key="7">
    <source>
        <dbReference type="Proteomes" id="UP000276133"/>
    </source>
</evidence>
<evidence type="ECO:0000259" key="5">
    <source>
        <dbReference type="PROSITE" id="PS01180"/>
    </source>
</evidence>
<reference evidence="6 7" key="1">
    <citation type="journal article" date="2018" name="Sci. Rep.">
        <title>Genomic signatures of local adaptation to the degree of environmental predictability in rotifers.</title>
        <authorList>
            <person name="Franch-Gras L."/>
            <person name="Hahn C."/>
            <person name="Garcia-Roger E.M."/>
            <person name="Carmona M.J."/>
            <person name="Serra M."/>
            <person name="Gomez A."/>
        </authorList>
    </citation>
    <scope>NUCLEOTIDE SEQUENCE [LARGE SCALE GENOMIC DNA]</scope>
    <source>
        <strain evidence="6">HYR1</strain>
    </source>
</reference>
<dbReference type="InterPro" id="IPR036055">
    <property type="entry name" value="LDL_receptor-like_sf"/>
</dbReference>
<dbReference type="SUPFAM" id="SSF57424">
    <property type="entry name" value="LDL receptor-like module"/>
    <property type="match status" value="1"/>
</dbReference>
<dbReference type="SUPFAM" id="SSF49854">
    <property type="entry name" value="Spermadhesin, CUB domain"/>
    <property type="match status" value="1"/>
</dbReference>
<evidence type="ECO:0000256" key="3">
    <source>
        <dbReference type="PROSITE-ProRule" id="PRU00124"/>
    </source>
</evidence>
<dbReference type="Proteomes" id="UP000276133">
    <property type="component" value="Unassembled WGS sequence"/>
</dbReference>
<keyword evidence="1" id="KW-0677">Repeat</keyword>
<dbReference type="Pfam" id="PF00057">
    <property type="entry name" value="Ldl_recept_a"/>
    <property type="match status" value="1"/>
</dbReference>
<dbReference type="OrthoDB" id="9971251at2759"/>
<comment type="caution">
    <text evidence="6">The sequence shown here is derived from an EMBL/GenBank/DDBJ whole genome shotgun (WGS) entry which is preliminary data.</text>
</comment>
<keyword evidence="4" id="KW-1133">Transmembrane helix</keyword>
<dbReference type="InterPro" id="IPR035914">
    <property type="entry name" value="Sperma_CUB_dom_sf"/>
</dbReference>
<dbReference type="PANTHER" id="PTHR24251">
    <property type="entry name" value="OVOCHYMASE-RELATED"/>
    <property type="match status" value="1"/>
</dbReference>
<keyword evidence="2 3" id="KW-1015">Disulfide bond</keyword>
<dbReference type="PROSITE" id="PS50068">
    <property type="entry name" value="LDLRA_2"/>
    <property type="match status" value="1"/>
</dbReference>
<feature type="disulfide bond" evidence="3">
    <location>
        <begin position="335"/>
        <end position="353"/>
    </location>
</feature>
<gene>
    <name evidence="6" type="ORF">BpHYR1_029158</name>
</gene>
<feature type="transmembrane region" description="Helical" evidence="4">
    <location>
        <begin position="388"/>
        <end position="409"/>
    </location>
</feature>
<keyword evidence="7" id="KW-1185">Reference proteome</keyword>
<evidence type="ECO:0000256" key="1">
    <source>
        <dbReference type="ARBA" id="ARBA00022737"/>
    </source>
</evidence>
<keyword evidence="4" id="KW-0812">Transmembrane</keyword>
<sequence length="440" mass="51405">MKSNKTSTQAENNYLHVIECKPLENLNLDEDSEFKRNYSLNGMIQSPSYPIKYPKQLSCYFLIHAPKNHIVSLTGVENFDIEPSVDCSYDYLEIRDGKYGFSPFIGRYCDQNLPKFPINSTGRNLWIKFNSDESIEAQGFRIFYQLKRNGKVKELDYSTYAKLSHEFLKCDDKIFVDEGLEELTGVLTNYDIENYFDKNYQQFQKYLLRMYNYVNFYPILDCTIILETSTDKKIFVGIEEMIIVSSKNLVSVNNLDSIENCSENFFQLYDHSTSIENLKLNLCTGQKNLFYKSSTNKIFMRFNFVRRSNSDIFKFKIVFNPFTTGTCGFNETFQCADESCISQQYVCDGKRSCIFSEDESNCKQLLMATVRPKSEWSQEKKTEIMHRIIISILGFVLSTIILSAITLSCKRSIYASQKLKKEFKIINKYQQTKELEDEIF</sequence>
<dbReference type="STRING" id="10195.A0A3M7S9M9"/>
<evidence type="ECO:0000256" key="2">
    <source>
        <dbReference type="ARBA" id="ARBA00023157"/>
    </source>
</evidence>
<organism evidence="6 7">
    <name type="scientific">Brachionus plicatilis</name>
    <name type="common">Marine rotifer</name>
    <name type="synonym">Brachionus muelleri</name>
    <dbReference type="NCBI Taxonomy" id="10195"/>
    <lineage>
        <taxon>Eukaryota</taxon>
        <taxon>Metazoa</taxon>
        <taxon>Spiralia</taxon>
        <taxon>Gnathifera</taxon>
        <taxon>Rotifera</taxon>
        <taxon>Eurotatoria</taxon>
        <taxon>Monogononta</taxon>
        <taxon>Pseudotrocha</taxon>
        <taxon>Ploima</taxon>
        <taxon>Brachionidae</taxon>
        <taxon>Brachionus</taxon>
    </lineage>
</organism>
<accession>A0A3M7S9M9</accession>
<dbReference type="CDD" id="cd00112">
    <property type="entry name" value="LDLa"/>
    <property type="match status" value="1"/>
</dbReference>
<proteinExistence type="predicted"/>
<dbReference type="InterPro" id="IPR002172">
    <property type="entry name" value="LDrepeatLR_classA_rpt"/>
</dbReference>
<protein>
    <submittedName>
        <fullName evidence="6">Neuropilin and tolloid 1</fullName>
    </submittedName>
</protein>
<evidence type="ECO:0000256" key="4">
    <source>
        <dbReference type="SAM" id="Phobius"/>
    </source>
</evidence>
<feature type="disulfide bond" evidence="3">
    <location>
        <begin position="347"/>
        <end position="362"/>
    </location>
</feature>
<dbReference type="CDD" id="cd00041">
    <property type="entry name" value="CUB"/>
    <property type="match status" value="1"/>
</dbReference>
<keyword evidence="4" id="KW-0472">Membrane</keyword>
<dbReference type="Gene3D" id="2.60.120.290">
    <property type="entry name" value="Spermadhesin, CUB domain"/>
    <property type="match status" value="2"/>
</dbReference>
<dbReference type="Gene3D" id="2.40.128.620">
    <property type="match status" value="1"/>
</dbReference>
<dbReference type="SMART" id="SM00042">
    <property type="entry name" value="CUB"/>
    <property type="match status" value="1"/>
</dbReference>
<evidence type="ECO:0000313" key="6">
    <source>
        <dbReference type="EMBL" id="RNA32526.1"/>
    </source>
</evidence>
<dbReference type="SMART" id="SM00192">
    <property type="entry name" value="LDLa"/>
    <property type="match status" value="1"/>
</dbReference>
<dbReference type="AlphaFoldDB" id="A0A3M7S9M9"/>
<name>A0A3M7S9M9_BRAPC</name>
<dbReference type="InterPro" id="IPR000859">
    <property type="entry name" value="CUB_dom"/>
</dbReference>